<evidence type="ECO:0000256" key="3">
    <source>
        <dbReference type="ARBA" id="ARBA00023015"/>
    </source>
</evidence>
<name>A0A2A2L3D3_9BILA</name>
<keyword evidence="9" id="KW-1185">Reference proteome</keyword>
<evidence type="ECO:0000256" key="6">
    <source>
        <dbReference type="ARBA" id="ARBA00023242"/>
    </source>
</evidence>
<keyword evidence="5" id="KW-0804">Transcription</keyword>
<protein>
    <recommendedName>
        <fullName evidence="10">BZIP domain-containing protein</fullName>
    </recommendedName>
</protein>
<dbReference type="GO" id="GO:0001228">
    <property type="term" value="F:DNA-binding transcription activator activity, RNA polymerase II-specific"/>
    <property type="evidence" value="ECO:0007669"/>
    <property type="project" value="TreeGrafter"/>
</dbReference>
<gene>
    <name evidence="8" type="ORF">WR25_21525</name>
</gene>
<evidence type="ECO:0000313" key="8">
    <source>
        <dbReference type="EMBL" id="PAV80643.1"/>
    </source>
</evidence>
<comment type="caution">
    <text evidence="8">The sequence shown here is derived from an EMBL/GenBank/DDBJ whole genome shotgun (WGS) entry which is preliminary data.</text>
</comment>
<dbReference type="PANTHER" id="PTHR13044">
    <property type="entry name" value="ACTIVATING TRANSCRIPTION FACTOR ATF 4/5"/>
    <property type="match status" value="1"/>
</dbReference>
<keyword evidence="4" id="KW-0238">DNA-binding</keyword>
<dbReference type="AlphaFoldDB" id="A0A2A2L3D3"/>
<comment type="subcellular location">
    <subcellularLocation>
        <location evidence="1">Nucleus</location>
    </subcellularLocation>
</comment>
<feature type="non-terminal residue" evidence="8">
    <location>
        <position position="224"/>
    </location>
</feature>
<evidence type="ECO:0000256" key="7">
    <source>
        <dbReference type="SAM" id="MobiDB-lite"/>
    </source>
</evidence>
<keyword evidence="6" id="KW-0539">Nucleus</keyword>
<evidence type="ECO:0000313" key="9">
    <source>
        <dbReference type="Proteomes" id="UP000218231"/>
    </source>
</evidence>
<feature type="compositionally biased region" description="Basic and acidic residues" evidence="7">
    <location>
        <begin position="163"/>
        <end position="187"/>
    </location>
</feature>
<reference evidence="8 9" key="1">
    <citation type="journal article" date="2017" name="Curr. Biol.">
        <title>Genome architecture and evolution of a unichromosomal asexual nematode.</title>
        <authorList>
            <person name="Fradin H."/>
            <person name="Zegar C."/>
            <person name="Gutwein M."/>
            <person name="Lucas J."/>
            <person name="Kovtun M."/>
            <person name="Corcoran D."/>
            <person name="Baugh L.R."/>
            <person name="Kiontke K."/>
            <person name="Gunsalus K."/>
            <person name="Fitch D.H."/>
            <person name="Piano F."/>
        </authorList>
    </citation>
    <scope>NUCLEOTIDE SEQUENCE [LARGE SCALE GENOMIC DNA]</scope>
    <source>
        <strain evidence="8">PF1309</strain>
    </source>
</reference>
<feature type="compositionally biased region" description="Low complexity" evidence="7">
    <location>
        <begin position="145"/>
        <end position="155"/>
    </location>
</feature>
<comment type="similarity">
    <text evidence="2">Belongs to the bZIP family.</text>
</comment>
<proteinExistence type="inferred from homology"/>
<dbReference type="Proteomes" id="UP000218231">
    <property type="component" value="Unassembled WGS sequence"/>
</dbReference>
<evidence type="ECO:0000256" key="1">
    <source>
        <dbReference type="ARBA" id="ARBA00004123"/>
    </source>
</evidence>
<sequence length="224" mass="25966">MNATSNFYPEDIKWDPYFGPSPPMNIPYSSCTNQNPTTYSNQPYSDMTSDYQNPNYNHQNRPNLTVCTNFPQNSNGWGNFEDTQVSFSSQSSASLASQCSSAVPNPPSNYSDFNQIDSPYGFSSASSHCSSMESPNFQALEHSLPNSNSNSPMMPIRRKRGRKPEFAHLPERERQQIKKNKNKEAQRRSRRMKKEQFYQKETELKQALQRVEELERREEQYKME</sequence>
<evidence type="ECO:0008006" key="10">
    <source>
        <dbReference type="Google" id="ProtNLM"/>
    </source>
</evidence>
<evidence type="ECO:0000256" key="4">
    <source>
        <dbReference type="ARBA" id="ARBA00023125"/>
    </source>
</evidence>
<feature type="region of interest" description="Disordered" evidence="7">
    <location>
        <begin position="140"/>
        <end position="200"/>
    </location>
</feature>
<dbReference type="EMBL" id="LIAE01007234">
    <property type="protein sequence ID" value="PAV80643.1"/>
    <property type="molecule type" value="Genomic_DNA"/>
</dbReference>
<dbReference type="GO" id="GO:0005634">
    <property type="term" value="C:nucleus"/>
    <property type="evidence" value="ECO:0007669"/>
    <property type="project" value="UniProtKB-SubCell"/>
</dbReference>
<evidence type="ECO:0000256" key="5">
    <source>
        <dbReference type="ARBA" id="ARBA00023163"/>
    </source>
</evidence>
<keyword evidence="3" id="KW-0805">Transcription regulation</keyword>
<evidence type="ECO:0000256" key="2">
    <source>
        <dbReference type="ARBA" id="ARBA00007163"/>
    </source>
</evidence>
<dbReference type="GO" id="GO:0000977">
    <property type="term" value="F:RNA polymerase II transcription regulatory region sequence-specific DNA binding"/>
    <property type="evidence" value="ECO:0007669"/>
    <property type="project" value="TreeGrafter"/>
</dbReference>
<accession>A0A2A2L3D3</accession>
<dbReference type="PANTHER" id="PTHR13044:SF14">
    <property type="entry name" value="CRYPTOCEPHAL, ISOFORM A"/>
    <property type="match status" value="1"/>
</dbReference>
<dbReference type="CDD" id="cd14686">
    <property type="entry name" value="bZIP"/>
    <property type="match status" value="1"/>
</dbReference>
<organism evidence="8 9">
    <name type="scientific">Diploscapter pachys</name>
    <dbReference type="NCBI Taxonomy" id="2018661"/>
    <lineage>
        <taxon>Eukaryota</taxon>
        <taxon>Metazoa</taxon>
        <taxon>Ecdysozoa</taxon>
        <taxon>Nematoda</taxon>
        <taxon>Chromadorea</taxon>
        <taxon>Rhabditida</taxon>
        <taxon>Rhabditina</taxon>
        <taxon>Rhabditomorpha</taxon>
        <taxon>Rhabditoidea</taxon>
        <taxon>Rhabditidae</taxon>
        <taxon>Diploscapter</taxon>
    </lineage>
</organism>